<protein>
    <submittedName>
        <fullName evidence="4">Serine protease Do</fullName>
    </submittedName>
</protein>
<dbReference type="RefSeq" id="WP_013907275.1">
    <property type="nucleotide sequence ID" value="NC_015681.1"/>
</dbReference>
<reference evidence="4 5" key="2">
    <citation type="journal article" date="2012" name="Stand. Genomic Sci.">
        <title>Complete genome sequence of the thermophilic sulfate-reducing ocean bacterium Thermodesulfatator indicus type strain (CIR29812(T)).</title>
        <authorList>
            <person name="Anderson I."/>
            <person name="Saunders E."/>
            <person name="Lapidus A."/>
            <person name="Nolan M."/>
            <person name="Lucas S."/>
            <person name="Tice H."/>
            <person name="Del Rio T.G."/>
            <person name="Cheng J.F."/>
            <person name="Han C."/>
            <person name="Tapia R."/>
            <person name="Goodwin L.A."/>
            <person name="Pitluck S."/>
            <person name="Liolios K."/>
            <person name="Mavromatis K."/>
            <person name="Pagani I."/>
            <person name="Ivanova N."/>
            <person name="Mikhailova N."/>
            <person name="Pati A."/>
            <person name="Chen A."/>
            <person name="Palaniappan K."/>
            <person name="Land M."/>
            <person name="Hauser L."/>
            <person name="Jeffries C.D."/>
            <person name="Chang Y.J."/>
            <person name="Brambilla E.M."/>
            <person name="Rohde M."/>
            <person name="Spring S."/>
            <person name="Goker M."/>
            <person name="Detter J.C."/>
            <person name="Woyke T."/>
            <person name="Bristow J."/>
            <person name="Eisen J.A."/>
            <person name="Markowitz V."/>
            <person name="Hugenholtz P."/>
            <person name="Kyrpides N.C."/>
            <person name="Klenk H.P."/>
        </authorList>
    </citation>
    <scope>NUCLEOTIDE SEQUENCE [LARGE SCALE GENOMIC DNA]</scope>
    <source>
        <strain evidence="5">DSM 15286 / JCM 11887 / CIR29812</strain>
    </source>
</reference>
<evidence type="ECO:0000259" key="3">
    <source>
        <dbReference type="Pfam" id="PF13180"/>
    </source>
</evidence>
<name>F8ABS7_THEID</name>
<dbReference type="InterPro" id="IPR001940">
    <property type="entry name" value="Peptidase_S1C"/>
</dbReference>
<dbReference type="KEGG" id="tid:Thein_0650"/>
<evidence type="ECO:0000313" key="5">
    <source>
        <dbReference type="Proteomes" id="UP000006793"/>
    </source>
</evidence>
<keyword evidence="1 4" id="KW-0645">Protease</keyword>
<dbReference type="PANTHER" id="PTHR43343">
    <property type="entry name" value="PEPTIDASE S12"/>
    <property type="match status" value="1"/>
</dbReference>
<dbReference type="Gene3D" id="2.40.10.120">
    <property type="match status" value="1"/>
</dbReference>
<keyword evidence="5" id="KW-1185">Reference proteome</keyword>
<dbReference type="PaxDb" id="667014-Thein_0650"/>
<evidence type="ECO:0000256" key="1">
    <source>
        <dbReference type="ARBA" id="ARBA00022670"/>
    </source>
</evidence>
<dbReference type="SUPFAM" id="SSF50156">
    <property type="entry name" value="PDZ domain-like"/>
    <property type="match status" value="1"/>
</dbReference>
<reference evidence="5" key="1">
    <citation type="submission" date="2011-04" db="EMBL/GenBank/DDBJ databases">
        <title>The complete genome of Thermodesulfatator indicus DSM 15286.</title>
        <authorList>
            <person name="Lucas S."/>
            <person name="Copeland A."/>
            <person name="Lapidus A."/>
            <person name="Bruce D."/>
            <person name="Goodwin L."/>
            <person name="Pitluck S."/>
            <person name="Peters L."/>
            <person name="Kyrpides N."/>
            <person name="Mavromatis K."/>
            <person name="Pagani I."/>
            <person name="Ivanova N."/>
            <person name="Saunders L."/>
            <person name="Detter J.C."/>
            <person name="Tapia R."/>
            <person name="Han C."/>
            <person name="Land M."/>
            <person name="Hauser L."/>
            <person name="Markowitz V."/>
            <person name="Cheng J.-F."/>
            <person name="Hugenholtz P."/>
            <person name="Woyke T."/>
            <person name="Wu D."/>
            <person name="Spring S."/>
            <person name="Schroeder M."/>
            <person name="Brambilla E."/>
            <person name="Klenk H.-P."/>
            <person name="Eisen J.A."/>
        </authorList>
    </citation>
    <scope>NUCLEOTIDE SEQUENCE [LARGE SCALE GENOMIC DNA]</scope>
    <source>
        <strain evidence="5">DSM 15286 / JCM 11887 / CIR29812</strain>
    </source>
</reference>
<dbReference type="Proteomes" id="UP000006793">
    <property type="component" value="Chromosome"/>
</dbReference>
<dbReference type="PANTHER" id="PTHR43343:SF3">
    <property type="entry name" value="PROTEASE DO-LIKE 8, CHLOROPLASTIC"/>
    <property type="match status" value="1"/>
</dbReference>
<dbReference type="SUPFAM" id="SSF50494">
    <property type="entry name" value="Trypsin-like serine proteases"/>
    <property type="match status" value="1"/>
</dbReference>
<dbReference type="InterPro" id="IPR001478">
    <property type="entry name" value="PDZ"/>
</dbReference>
<proteinExistence type="predicted"/>
<dbReference type="GO" id="GO:0004252">
    <property type="term" value="F:serine-type endopeptidase activity"/>
    <property type="evidence" value="ECO:0007669"/>
    <property type="project" value="InterPro"/>
</dbReference>
<dbReference type="Pfam" id="PF13180">
    <property type="entry name" value="PDZ_2"/>
    <property type="match status" value="1"/>
</dbReference>
<sequence length="339" mass="36698">MVRFWGLIFILWLLWPAYSFGSSALNRVYNQVVTLVAAPVNADYLKSSEVPKQVASGVFVSRDGLVLAPAYLVQGARWVDVILPNGTFLGGKVLGVDHLSGLALLKVNYSYQNLGVSISRRRVQVGEDIFLVGRPRFKASLKAGKVIENPVSVSFSFGTLASFYATNLSLAGIGSGPVFNARGELVGFALDLPNLHFAGGLKIVPSHLIRPVVAALSEKGQMVWPWLGVEGLPLNPTLAKVLKLPFNQGLLVTKTLPGSPARKIGLLGQRKSISLGNIIYPVGGDIIVSVAGRRVGSQADLERIIFAKKPGDIVTIKYWRGKKFHNVKVYLGKRSFLQP</sequence>
<dbReference type="STRING" id="667014.Thein_0650"/>
<dbReference type="InterPro" id="IPR036034">
    <property type="entry name" value="PDZ_sf"/>
</dbReference>
<accession>F8ABS7</accession>
<organism evidence="4 5">
    <name type="scientific">Thermodesulfatator indicus (strain DSM 15286 / JCM 11887 / CIR29812)</name>
    <dbReference type="NCBI Taxonomy" id="667014"/>
    <lineage>
        <taxon>Bacteria</taxon>
        <taxon>Pseudomonadati</taxon>
        <taxon>Thermodesulfobacteriota</taxon>
        <taxon>Thermodesulfobacteria</taxon>
        <taxon>Thermodesulfobacteriales</taxon>
        <taxon>Thermodesulfatatoraceae</taxon>
        <taxon>Thermodesulfatator</taxon>
    </lineage>
</organism>
<feature type="domain" description="PDZ" evidence="3">
    <location>
        <begin position="249"/>
        <end position="329"/>
    </location>
</feature>
<dbReference type="HOGENOM" id="CLU_020120_2_0_0"/>
<dbReference type="InterPro" id="IPR009003">
    <property type="entry name" value="Peptidase_S1_PA"/>
</dbReference>
<keyword evidence="2" id="KW-0378">Hydrolase</keyword>
<dbReference type="InParanoid" id="F8ABS7"/>
<dbReference type="InterPro" id="IPR051201">
    <property type="entry name" value="Chloro_Bact_Ser_Proteases"/>
</dbReference>
<gene>
    <name evidence="4" type="ordered locus">Thein_0650</name>
</gene>
<dbReference type="eggNOG" id="COG0265">
    <property type="taxonomic scope" value="Bacteria"/>
</dbReference>
<dbReference type="Gene3D" id="2.30.42.10">
    <property type="match status" value="1"/>
</dbReference>
<evidence type="ECO:0000256" key="2">
    <source>
        <dbReference type="ARBA" id="ARBA00022801"/>
    </source>
</evidence>
<dbReference type="AlphaFoldDB" id="F8ABS7"/>
<dbReference type="OrthoDB" id="9766361at2"/>
<dbReference type="PRINTS" id="PR00834">
    <property type="entry name" value="PROTEASES2C"/>
</dbReference>
<evidence type="ECO:0000313" key="4">
    <source>
        <dbReference type="EMBL" id="AEH44530.1"/>
    </source>
</evidence>
<dbReference type="EMBL" id="CP002683">
    <property type="protein sequence ID" value="AEH44530.1"/>
    <property type="molecule type" value="Genomic_DNA"/>
</dbReference>
<dbReference type="GO" id="GO:0006508">
    <property type="term" value="P:proteolysis"/>
    <property type="evidence" value="ECO:0007669"/>
    <property type="project" value="UniProtKB-KW"/>
</dbReference>
<dbReference type="Pfam" id="PF13365">
    <property type="entry name" value="Trypsin_2"/>
    <property type="match status" value="1"/>
</dbReference>